<feature type="domain" description="Resolvase/invertase-type recombinase catalytic" evidence="2">
    <location>
        <begin position="6"/>
        <end position="155"/>
    </location>
</feature>
<evidence type="ECO:0000313" key="5">
    <source>
        <dbReference type="Proteomes" id="UP000012589"/>
    </source>
</evidence>
<accession>N2A1N2</accession>
<organism evidence="4 5">
    <name type="scientific">Eubacterium plexicaudatum ASF492</name>
    <dbReference type="NCBI Taxonomy" id="1235802"/>
    <lineage>
        <taxon>Bacteria</taxon>
        <taxon>Bacillati</taxon>
        <taxon>Bacillota</taxon>
        <taxon>Clostridia</taxon>
        <taxon>Eubacteriales</taxon>
        <taxon>Eubacteriaceae</taxon>
        <taxon>Eubacterium</taxon>
    </lineage>
</organism>
<dbReference type="STRING" id="1235802.C823_05013"/>
<dbReference type="eggNOG" id="COG1961">
    <property type="taxonomic scope" value="Bacteria"/>
</dbReference>
<dbReference type="PANTHER" id="PTHR30461">
    <property type="entry name" value="DNA-INVERTASE FROM LAMBDOID PROPHAGE"/>
    <property type="match status" value="1"/>
</dbReference>
<protein>
    <recommendedName>
        <fullName evidence="6">Recombinase domain-containing protein</fullName>
    </recommendedName>
</protein>
<evidence type="ECO:0000256" key="1">
    <source>
        <dbReference type="SAM" id="Coils"/>
    </source>
</evidence>
<evidence type="ECO:0000259" key="2">
    <source>
        <dbReference type="PROSITE" id="PS51736"/>
    </source>
</evidence>
<dbReference type="GO" id="GO:0003677">
    <property type="term" value="F:DNA binding"/>
    <property type="evidence" value="ECO:0007669"/>
    <property type="project" value="InterPro"/>
</dbReference>
<dbReference type="GO" id="GO:0000150">
    <property type="term" value="F:DNA strand exchange activity"/>
    <property type="evidence" value="ECO:0007669"/>
    <property type="project" value="InterPro"/>
</dbReference>
<feature type="coiled-coil region" evidence="1">
    <location>
        <begin position="402"/>
        <end position="471"/>
    </location>
</feature>
<dbReference type="InterPro" id="IPR038109">
    <property type="entry name" value="DNA_bind_recomb_sf"/>
</dbReference>
<dbReference type="Pfam" id="PF07508">
    <property type="entry name" value="Recombinase"/>
    <property type="match status" value="1"/>
</dbReference>
<keyword evidence="5" id="KW-1185">Reference proteome</keyword>
<gene>
    <name evidence="4" type="ORF">C823_05013</name>
</gene>
<dbReference type="AlphaFoldDB" id="N2A1N2"/>
<dbReference type="EMBL" id="AQFT01000147">
    <property type="protein sequence ID" value="EMZ20343.1"/>
    <property type="molecule type" value="Genomic_DNA"/>
</dbReference>
<comment type="caution">
    <text evidence="4">The sequence shown here is derived from an EMBL/GenBank/DDBJ whole genome shotgun (WGS) entry which is preliminary data.</text>
</comment>
<dbReference type="InterPro" id="IPR006119">
    <property type="entry name" value="Resolv_N"/>
</dbReference>
<dbReference type="HOGENOM" id="CLU_010686_0_5_9"/>
<dbReference type="PATRIC" id="fig|1235802.3.peg.5280"/>
<reference evidence="4 5" key="1">
    <citation type="journal article" date="2014" name="Genome Announc.">
        <title>Draft genome sequences of the altered schaedler flora, a defined bacterial community from gnotobiotic mice.</title>
        <authorList>
            <person name="Wannemuehler M.J."/>
            <person name="Overstreet A.M."/>
            <person name="Ward D.V."/>
            <person name="Phillips G.J."/>
        </authorList>
    </citation>
    <scope>NUCLEOTIDE SEQUENCE [LARGE SCALE GENOMIC DNA]</scope>
    <source>
        <strain evidence="4 5">ASF492</strain>
    </source>
</reference>
<dbReference type="PROSITE" id="PS51736">
    <property type="entry name" value="RECOMBINASES_3"/>
    <property type="match status" value="1"/>
</dbReference>
<dbReference type="InterPro" id="IPR036162">
    <property type="entry name" value="Resolvase-like_N_sf"/>
</dbReference>
<proteinExistence type="predicted"/>
<feature type="domain" description="Recombinase" evidence="3">
    <location>
        <begin position="163"/>
        <end position="288"/>
    </location>
</feature>
<dbReference type="InterPro" id="IPR050639">
    <property type="entry name" value="SSR_resolvase"/>
</dbReference>
<keyword evidence="1" id="KW-0175">Coiled coil</keyword>
<dbReference type="OrthoDB" id="9769353at2"/>
<evidence type="ECO:0008006" key="6">
    <source>
        <dbReference type="Google" id="ProtNLM"/>
    </source>
</evidence>
<dbReference type="CDD" id="cd00338">
    <property type="entry name" value="Ser_Recombinase"/>
    <property type="match status" value="1"/>
</dbReference>
<dbReference type="Gene3D" id="3.90.1750.20">
    <property type="entry name" value="Putative Large Serine Recombinase, Chain B, Domain 2"/>
    <property type="match status" value="1"/>
</dbReference>
<dbReference type="PANTHER" id="PTHR30461:SF23">
    <property type="entry name" value="DNA RECOMBINASE-RELATED"/>
    <property type="match status" value="1"/>
</dbReference>
<dbReference type="SUPFAM" id="SSF53041">
    <property type="entry name" value="Resolvase-like"/>
    <property type="match status" value="1"/>
</dbReference>
<sequence>MYKKRIVAIYARVSTEHEAQISALGNQVQYYDNLLAQHPEWELYDRYIDEGITGTSVKKRKNFMRMMKDASEGKFDLVITREVSRFARNTVDTLQQTRILKKQGVEVYFTEDNIWTMNDEDGELRLTIMATLAQNESKKTSLRVKAGQMISFQNAVPYGNGNILGYDRIDKQFVINESQAATVRRIFDLYLDGNGVRKIQFIIEKEGHLTATGLTKWQPGNISRILRNPFYCGTIVYRKQFVPDFLEQKKINNFGDVDKVVVEGSHTPIVTKEQFQKVQEMLDGKSASINNKGRRGKKVSKDVWCRKLICECGHTYNRVVWHYGAGGPQYAYQCYSQVRFGSAKTREKKGLSTEGMCVTKMVARWKLEAMADVIFQKFWNDREGVLTIANEMLDKCYDNEQDNEALERKHELEQKLKTWDRKYDNLLNMRMAGEIEKDRYDEKRAQLQKEQEKLREQLMQLENEEEITDDIYKDKLEVLKYGLEQDFNFSTKHIPEEIIDAFVKEIVVCRDCFIWKLNFFPDDYKLDVEGRSNNYTVTQTELSSDTSQQHRRR</sequence>
<dbReference type="PROSITE" id="PS51737">
    <property type="entry name" value="RECOMBINASE_DNA_BIND"/>
    <property type="match status" value="1"/>
</dbReference>
<dbReference type="Pfam" id="PF00239">
    <property type="entry name" value="Resolvase"/>
    <property type="match status" value="1"/>
</dbReference>
<dbReference type="InterPro" id="IPR011109">
    <property type="entry name" value="DNA_bind_recombinase_dom"/>
</dbReference>
<dbReference type="Proteomes" id="UP000012589">
    <property type="component" value="Unassembled WGS sequence"/>
</dbReference>
<name>N2A1N2_9FIRM</name>
<evidence type="ECO:0000259" key="3">
    <source>
        <dbReference type="PROSITE" id="PS51737"/>
    </source>
</evidence>
<dbReference type="Gene3D" id="3.40.50.1390">
    <property type="entry name" value="Resolvase, N-terminal catalytic domain"/>
    <property type="match status" value="1"/>
</dbReference>
<evidence type="ECO:0000313" key="4">
    <source>
        <dbReference type="EMBL" id="EMZ20343.1"/>
    </source>
</evidence>
<dbReference type="SMART" id="SM00857">
    <property type="entry name" value="Resolvase"/>
    <property type="match status" value="1"/>
</dbReference>